<dbReference type="GO" id="GO:0009279">
    <property type="term" value="C:cell outer membrane"/>
    <property type="evidence" value="ECO:0007669"/>
    <property type="project" value="UniProtKB-SubCell"/>
</dbReference>
<dbReference type="InterPro" id="IPR011990">
    <property type="entry name" value="TPR-like_helical_dom_sf"/>
</dbReference>
<evidence type="ECO:0000256" key="5">
    <source>
        <dbReference type="ARBA" id="ARBA00023237"/>
    </source>
</evidence>
<dbReference type="InterPro" id="IPR012944">
    <property type="entry name" value="SusD_RagB_dom"/>
</dbReference>
<evidence type="ECO:0000313" key="10">
    <source>
        <dbReference type="Proteomes" id="UP001348817"/>
    </source>
</evidence>
<evidence type="ECO:0000256" key="6">
    <source>
        <dbReference type="SAM" id="SignalP"/>
    </source>
</evidence>
<evidence type="ECO:0000256" key="3">
    <source>
        <dbReference type="ARBA" id="ARBA00022729"/>
    </source>
</evidence>
<dbReference type="AlphaFoldDB" id="A0AAU9DE75"/>
<evidence type="ECO:0000259" key="7">
    <source>
        <dbReference type="Pfam" id="PF07980"/>
    </source>
</evidence>
<evidence type="ECO:0000256" key="2">
    <source>
        <dbReference type="ARBA" id="ARBA00006275"/>
    </source>
</evidence>
<proteinExistence type="inferred from homology"/>
<dbReference type="PROSITE" id="PS51257">
    <property type="entry name" value="PROKAR_LIPOPROTEIN"/>
    <property type="match status" value="1"/>
</dbReference>
<comment type="subcellular location">
    <subcellularLocation>
        <location evidence="1">Cell outer membrane</location>
    </subcellularLocation>
</comment>
<dbReference type="EMBL" id="AP025315">
    <property type="protein sequence ID" value="BDD11516.1"/>
    <property type="molecule type" value="Genomic_DNA"/>
</dbReference>
<dbReference type="InterPro" id="IPR033985">
    <property type="entry name" value="SusD-like_N"/>
</dbReference>
<feature type="domain" description="SusD-like N-terminal" evidence="8">
    <location>
        <begin position="23"/>
        <end position="227"/>
    </location>
</feature>
<comment type="similarity">
    <text evidence="2">Belongs to the SusD family.</text>
</comment>
<organism evidence="9 10">
    <name type="scientific">Fulvitalea axinellae</name>
    <dbReference type="NCBI Taxonomy" id="1182444"/>
    <lineage>
        <taxon>Bacteria</taxon>
        <taxon>Pseudomonadati</taxon>
        <taxon>Bacteroidota</taxon>
        <taxon>Cytophagia</taxon>
        <taxon>Cytophagales</taxon>
        <taxon>Persicobacteraceae</taxon>
        <taxon>Fulvitalea</taxon>
    </lineage>
</organism>
<feature type="signal peptide" evidence="6">
    <location>
        <begin position="1"/>
        <end position="22"/>
    </location>
</feature>
<dbReference type="KEGG" id="fax:FUAX_39480"/>
<keyword evidence="9" id="KW-0614">Plasmid</keyword>
<evidence type="ECO:0000313" key="9">
    <source>
        <dbReference type="EMBL" id="BDD11516.1"/>
    </source>
</evidence>
<protein>
    <submittedName>
        <fullName evidence="9">Membrane protein</fullName>
    </submittedName>
</protein>
<reference evidence="9 10" key="1">
    <citation type="submission" date="2021-12" db="EMBL/GenBank/DDBJ databases">
        <title>Genome sequencing of bacteria with rrn-lacking chromosome and rrn-plasmid.</title>
        <authorList>
            <person name="Anda M."/>
            <person name="Iwasaki W."/>
        </authorList>
    </citation>
    <scope>NUCLEOTIDE SEQUENCE [LARGE SCALE GENOMIC DNA]</scope>
    <source>
        <strain evidence="9 10">DSM 100852</strain>
        <plasmid evidence="9 10">pFA1</plasmid>
    </source>
</reference>
<feature type="domain" description="RagB/SusD" evidence="7">
    <location>
        <begin position="336"/>
        <end position="474"/>
    </location>
</feature>
<accession>A0AAU9DE75</accession>
<dbReference type="Pfam" id="PF07980">
    <property type="entry name" value="SusD_RagB"/>
    <property type="match status" value="1"/>
</dbReference>
<dbReference type="Proteomes" id="UP001348817">
    <property type="component" value="Plasmid pFA1"/>
</dbReference>
<dbReference type="Pfam" id="PF14322">
    <property type="entry name" value="SusD-like_3"/>
    <property type="match status" value="1"/>
</dbReference>
<evidence type="ECO:0000256" key="4">
    <source>
        <dbReference type="ARBA" id="ARBA00023136"/>
    </source>
</evidence>
<dbReference type="Gene3D" id="1.25.40.390">
    <property type="match status" value="1"/>
</dbReference>
<gene>
    <name evidence="9" type="ORF">FUAX_39480</name>
</gene>
<dbReference type="RefSeq" id="WP_338395006.1">
    <property type="nucleotide sequence ID" value="NZ_AP025315.1"/>
</dbReference>
<keyword evidence="3 6" id="KW-0732">Signal</keyword>
<name>A0AAU9DE75_9BACT</name>
<evidence type="ECO:0000256" key="1">
    <source>
        <dbReference type="ARBA" id="ARBA00004442"/>
    </source>
</evidence>
<sequence>MKTIFRLFIAVLVSVSASSCGAWLEVEPQNDITLEDYWKSEKDIRLALNQCYSQLRGQVNTLFLWGDLRGDFVVDGASNHGDYLDYERVLRLEILDNNSLSKWGGIYKVINYANNVIKYAPGVRSSDLTLGKKELNAYLSEAYFLRSLSYFYLVRTFKDVPLQLEPTDTDDVNVVLPKSTEEEVLAQIVTDLEWAERYIPRRYADPDLNRGFATQAAVQALLADVYLWMEDYDKCIEKCDKIINRSDYVLVEFWRDIFAEGNTIESIFELPYDVARGEKSPLKNVFIKDGAEVLSASTEVGELFTDRDIRKINTLILREGEDNYTIVKPLLVSNVEDANWIVYRYAEVLLMKAEALVQKDQYFEAQLILEEIRERAELDVRVIPSNREVAEDIILEERGMELAFEGKRWFDLLRMAKRNNYQRKEKLIDLMTKGVDPGSVPKWRSLLTDPMSHYMPIHRDELLSNPNLTQNPYYD</sequence>
<geneLocation type="plasmid" evidence="9 10">
    <name>pFA1</name>
</geneLocation>
<dbReference type="CDD" id="cd08977">
    <property type="entry name" value="SusD"/>
    <property type="match status" value="1"/>
</dbReference>
<keyword evidence="5" id="KW-0998">Cell outer membrane</keyword>
<keyword evidence="10" id="KW-1185">Reference proteome</keyword>
<feature type="chain" id="PRO_5043471038" evidence="6">
    <location>
        <begin position="23"/>
        <end position="475"/>
    </location>
</feature>
<dbReference type="SUPFAM" id="SSF48452">
    <property type="entry name" value="TPR-like"/>
    <property type="match status" value="1"/>
</dbReference>
<keyword evidence="4" id="KW-0472">Membrane</keyword>
<evidence type="ECO:0000259" key="8">
    <source>
        <dbReference type="Pfam" id="PF14322"/>
    </source>
</evidence>